<proteinExistence type="predicted"/>
<keyword evidence="1" id="KW-0812">Transmembrane</keyword>
<dbReference type="InParanoid" id="A0A0C2X5N8"/>
<evidence type="ECO:0000256" key="1">
    <source>
        <dbReference type="SAM" id="Phobius"/>
    </source>
</evidence>
<keyword evidence="3" id="KW-1185">Reference proteome</keyword>
<keyword evidence="1" id="KW-1133">Transmembrane helix</keyword>
<dbReference type="Proteomes" id="UP000054549">
    <property type="component" value="Unassembled WGS sequence"/>
</dbReference>
<keyword evidence="1" id="KW-0472">Membrane</keyword>
<accession>A0A0C2X5N8</accession>
<evidence type="ECO:0000313" key="2">
    <source>
        <dbReference type="EMBL" id="KIL64576.1"/>
    </source>
</evidence>
<feature type="transmembrane region" description="Helical" evidence="1">
    <location>
        <begin position="25"/>
        <end position="47"/>
    </location>
</feature>
<dbReference type="AlphaFoldDB" id="A0A0C2X5N8"/>
<evidence type="ECO:0000313" key="3">
    <source>
        <dbReference type="Proteomes" id="UP000054549"/>
    </source>
</evidence>
<protein>
    <submittedName>
        <fullName evidence="2">Uncharacterized protein</fullName>
    </submittedName>
</protein>
<reference evidence="2 3" key="1">
    <citation type="submission" date="2014-04" db="EMBL/GenBank/DDBJ databases">
        <title>Evolutionary Origins and Diversification of the Mycorrhizal Mutualists.</title>
        <authorList>
            <consortium name="DOE Joint Genome Institute"/>
            <consortium name="Mycorrhizal Genomics Consortium"/>
            <person name="Kohler A."/>
            <person name="Kuo A."/>
            <person name="Nagy L.G."/>
            <person name="Floudas D."/>
            <person name="Copeland A."/>
            <person name="Barry K.W."/>
            <person name="Cichocki N."/>
            <person name="Veneault-Fourrey C."/>
            <person name="LaButti K."/>
            <person name="Lindquist E.A."/>
            <person name="Lipzen A."/>
            <person name="Lundell T."/>
            <person name="Morin E."/>
            <person name="Murat C."/>
            <person name="Riley R."/>
            <person name="Ohm R."/>
            <person name="Sun H."/>
            <person name="Tunlid A."/>
            <person name="Henrissat B."/>
            <person name="Grigoriev I.V."/>
            <person name="Hibbett D.S."/>
            <person name="Martin F."/>
        </authorList>
    </citation>
    <scope>NUCLEOTIDE SEQUENCE [LARGE SCALE GENOMIC DNA]</scope>
    <source>
        <strain evidence="2 3">Koide BX008</strain>
    </source>
</reference>
<sequence length="61" mass="6842">MVLDEDTLSPTRGGKWSTPLMMLPAHFMSFLLSCFTSFTMLSVSVLLQTVPYTGHRESECL</sequence>
<dbReference type="EMBL" id="KN818248">
    <property type="protein sequence ID" value="KIL64576.1"/>
    <property type="molecule type" value="Genomic_DNA"/>
</dbReference>
<dbReference type="HOGENOM" id="CLU_2922138_0_0_1"/>
<organism evidence="2 3">
    <name type="scientific">Amanita muscaria (strain Koide BX008)</name>
    <dbReference type="NCBI Taxonomy" id="946122"/>
    <lineage>
        <taxon>Eukaryota</taxon>
        <taxon>Fungi</taxon>
        <taxon>Dikarya</taxon>
        <taxon>Basidiomycota</taxon>
        <taxon>Agaricomycotina</taxon>
        <taxon>Agaricomycetes</taxon>
        <taxon>Agaricomycetidae</taxon>
        <taxon>Agaricales</taxon>
        <taxon>Pluteineae</taxon>
        <taxon>Amanitaceae</taxon>
        <taxon>Amanita</taxon>
    </lineage>
</organism>
<gene>
    <name evidence="2" type="ORF">M378DRAFT_163024</name>
</gene>
<name>A0A0C2X5N8_AMAMK</name>